<sequence>MLSGPAEDKAKHDEERLTPAKMIENVQKREEQCIHGTGETGKPISYGEDKPAAELLDKVMQREGMALHGNGGVLSSFFYTFICYSLCAITRLRSMDFLAVALDSLEKNRLEELKELVTKANCRTLDTIFMDLFRALVTRYDELVDAGENVELLTDSILYIVENSGVKVKEMCKEELRDDIPRSFLKKHVQKQLFNEDISRECITNACHLFIRLFKLCECKDANQIEILLNEVLSCLLNRNGNAELDSLIDASAELYSALGQNPISSCVLIANSQNNISNTKPLISLVYSPEYRFELCLPALKRSLLSNTTACLSNANNISLIIDILQGFIPAIPERSLSRHQLPLFMDFFSGLICLCEKVIINERLHEKCVKSFVDSLERFEPVAQLIIVRQLIRLVKFNKIKLVMESQILGWLIDLIRFRLRKYPVFADELGFIWADLADIRYPELHLSTHFYTAVLVLAQYQALFRINKSLLKDVKLKVLETLQKQLADWTALIRRGDGDNDNYKDVDREAALHFLQFSLTETFNFVNKFVNEL</sequence>
<dbReference type="OrthoDB" id="5860250at2759"/>
<evidence type="ECO:0000313" key="1">
    <source>
        <dbReference type="EMBL" id="VDK48136.1"/>
    </source>
</evidence>
<dbReference type="EMBL" id="UYRR01031248">
    <property type="protein sequence ID" value="VDK48136.1"/>
    <property type="molecule type" value="Genomic_DNA"/>
</dbReference>
<dbReference type="Proteomes" id="UP000267096">
    <property type="component" value="Unassembled WGS sequence"/>
</dbReference>
<name>A0A158PP03_ANISI</name>
<reference evidence="3" key="1">
    <citation type="submission" date="2016-04" db="UniProtKB">
        <authorList>
            <consortium name="WormBaseParasite"/>
        </authorList>
    </citation>
    <scope>IDENTIFICATION</scope>
</reference>
<accession>A0A158PP03</accession>
<reference evidence="1 2" key="2">
    <citation type="submission" date="2018-11" db="EMBL/GenBank/DDBJ databases">
        <authorList>
            <consortium name="Pathogen Informatics"/>
        </authorList>
    </citation>
    <scope>NUCLEOTIDE SEQUENCE [LARGE SCALE GENOMIC DNA]</scope>
</reference>
<dbReference type="AlphaFoldDB" id="A0A158PP03"/>
<protein>
    <submittedName>
        <fullName evidence="1 3">Uncharacterized protein</fullName>
    </submittedName>
</protein>
<evidence type="ECO:0000313" key="3">
    <source>
        <dbReference type="WBParaSite" id="ASIM_0001335301-mRNA-1"/>
    </source>
</evidence>
<keyword evidence="2" id="KW-1185">Reference proteome</keyword>
<evidence type="ECO:0000313" key="2">
    <source>
        <dbReference type="Proteomes" id="UP000267096"/>
    </source>
</evidence>
<gene>
    <name evidence="1" type="ORF">ASIM_LOCUS12781</name>
</gene>
<proteinExistence type="predicted"/>
<organism evidence="3">
    <name type="scientific">Anisakis simplex</name>
    <name type="common">Herring worm</name>
    <dbReference type="NCBI Taxonomy" id="6269"/>
    <lineage>
        <taxon>Eukaryota</taxon>
        <taxon>Metazoa</taxon>
        <taxon>Ecdysozoa</taxon>
        <taxon>Nematoda</taxon>
        <taxon>Chromadorea</taxon>
        <taxon>Rhabditida</taxon>
        <taxon>Spirurina</taxon>
        <taxon>Ascaridomorpha</taxon>
        <taxon>Ascaridoidea</taxon>
        <taxon>Anisakidae</taxon>
        <taxon>Anisakis</taxon>
        <taxon>Anisakis simplex complex</taxon>
    </lineage>
</organism>
<dbReference type="WBParaSite" id="ASIM_0001335301-mRNA-1">
    <property type="protein sequence ID" value="ASIM_0001335301-mRNA-1"/>
    <property type="gene ID" value="ASIM_0001335301"/>
</dbReference>